<dbReference type="PANTHER" id="PTHR46087:SF9">
    <property type="entry name" value="ARM REPEAT SUPERFAMILY PROTEIN"/>
    <property type="match status" value="1"/>
</dbReference>
<sequence length="291" mass="32996">MDAPHWKKGSLSLDHLALMRVASATAANMCKKLPSDASDFVMEVVPLLMNLLQYKDAKVGDAGPILDVMAVMLENITSIQVVERTTIDVVYRASQIIASMPNLSYQNKHSRRLYFINYSLLWSTLIMKRALELTKSFLLSLFHLLFPLRRSSSLEKGNLKIEQKGNNSGILNRIKSTYSVGGSPASVEESANKPSSEVGPISLRLNNHQIILFLSSLWVQSISPENMPENYEAIAHTFSMVLLFSRAKGHMNMQNLQWILMDSEDRSWMNCLIWSDEFERGVKYFLEKAFE</sequence>
<reference evidence="1 2" key="1">
    <citation type="journal article" date="2017" name="Genome Biol.">
        <title>New reference genome sequences of hot pepper reveal the massive evolution of plant disease-resistance genes by retroduplication.</title>
        <authorList>
            <person name="Kim S."/>
            <person name="Park J."/>
            <person name="Yeom S.I."/>
            <person name="Kim Y.M."/>
            <person name="Seo E."/>
            <person name="Kim K.T."/>
            <person name="Kim M.S."/>
            <person name="Lee J.M."/>
            <person name="Cheong K."/>
            <person name="Shin H.S."/>
            <person name="Kim S.B."/>
            <person name="Han K."/>
            <person name="Lee J."/>
            <person name="Park M."/>
            <person name="Lee H.A."/>
            <person name="Lee H.Y."/>
            <person name="Lee Y."/>
            <person name="Oh S."/>
            <person name="Lee J.H."/>
            <person name="Choi E."/>
            <person name="Choi E."/>
            <person name="Lee S.E."/>
            <person name="Jeon J."/>
            <person name="Kim H."/>
            <person name="Choi G."/>
            <person name="Song H."/>
            <person name="Lee J."/>
            <person name="Lee S.C."/>
            <person name="Kwon J.K."/>
            <person name="Lee H.Y."/>
            <person name="Koo N."/>
            <person name="Hong Y."/>
            <person name="Kim R.W."/>
            <person name="Kang W.H."/>
            <person name="Huh J.H."/>
            <person name="Kang B.C."/>
            <person name="Yang T.J."/>
            <person name="Lee Y.H."/>
            <person name="Bennetzen J.L."/>
            <person name="Choi D."/>
        </authorList>
    </citation>
    <scope>NUCLEOTIDE SEQUENCE [LARGE SCALE GENOMIC DNA]</scope>
    <source>
        <strain evidence="2">cv. PBC81</strain>
    </source>
</reference>
<protein>
    <submittedName>
        <fullName evidence="1">Uncharacterized protein</fullName>
    </submittedName>
</protein>
<dbReference type="PANTHER" id="PTHR46087">
    <property type="entry name" value="PUTATIVE, EXPRESSED-RELATED"/>
    <property type="match status" value="1"/>
</dbReference>
<dbReference type="EMBL" id="MLFT02000009">
    <property type="protein sequence ID" value="PHT38236.1"/>
    <property type="molecule type" value="Genomic_DNA"/>
</dbReference>
<dbReference type="OrthoDB" id="1731549at2759"/>
<dbReference type="InterPro" id="IPR055296">
    <property type="entry name" value="SRL2-like"/>
</dbReference>
<proteinExistence type="predicted"/>
<keyword evidence="2" id="KW-1185">Reference proteome</keyword>
<comment type="caution">
    <text evidence="1">The sequence shown here is derived from an EMBL/GenBank/DDBJ whole genome shotgun (WGS) entry which is preliminary data.</text>
</comment>
<name>A0A2G2VZ24_CAPBA</name>
<organism evidence="1 2">
    <name type="scientific">Capsicum baccatum</name>
    <name type="common">Peruvian pepper</name>
    <dbReference type="NCBI Taxonomy" id="33114"/>
    <lineage>
        <taxon>Eukaryota</taxon>
        <taxon>Viridiplantae</taxon>
        <taxon>Streptophyta</taxon>
        <taxon>Embryophyta</taxon>
        <taxon>Tracheophyta</taxon>
        <taxon>Spermatophyta</taxon>
        <taxon>Magnoliopsida</taxon>
        <taxon>eudicotyledons</taxon>
        <taxon>Gunneridae</taxon>
        <taxon>Pentapetalae</taxon>
        <taxon>asterids</taxon>
        <taxon>lamiids</taxon>
        <taxon>Solanales</taxon>
        <taxon>Solanaceae</taxon>
        <taxon>Solanoideae</taxon>
        <taxon>Capsiceae</taxon>
        <taxon>Capsicum</taxon>
    </lineage>
</organism>
<dbReference type="Proteomes" id="UP000224567">
    <property type="component" value="Unassembled WGS sequence"/>
</dbReference>
<evidence type="ECO:0000313" key="2">
    <source>
        <dbReference type="Proteomes" id="UP000224567"/>
    </source>
</evidence>
<dbReference type="STRING" id="33114.A0A2G2VZ24"/>
<reference evidence="2" key="2">
    <citation type="journal article" date="2017" name="J. Anim. Genet.">
        <title>Multiple reference genome sequences of hot pepper reveal the massive evolution of plant disease resistance genes by retroduplication.</title>
        <authorList>
            <person name="Kim S."/>
            <person name="Park J."/>
            <person name="Yeom S.-I."/>
            <person name="Kim Y.-M."/>
            <person name="Seo E."/>
            <person name="Kim K.-T."/>
            <person name="Kim M.-S."/>
            <person name="Lee J.M."/>
            <person name="Cheong K."/>
            <person name="Shin H.-S."/>
            <person name="Kim S.-B."/>
            <person name="Han K."/>
            <person name="Lee J."/>
            <person name="Park M."/>
            <person name="Lee H.-A."/>
            <person name="Lee H.-Y."/>
            <person name="Lee Y."/>
            <person name="Oh S."/>
            <person name="Lee J.H."/>
            <person name="Choi E."/>
            <person name="Choi E."/>
            <person name="Lee S.E."/>
            <person name="Jeon J."/>
            <person name="Kim H."/>
            <person name="Choi G."/>
            <person name="Song H."/>
            <person name="Lee J."/>
            <person name="Lee S.-C."/>
            <person name="Kwon J.-K."/>
            <person name="Lee H.-Y."/>
            <person name="Koo N."/>
            <person name="Hong Y."/>
            <person name="Kim R.W."/>
            <person name="Kang W.-H."/>
            <person name="Huh J.H."/>
            <person name="Kang B.-C."/>
            <person name="Yang T.-J."/>
            <person name="Lee Y.-H."/>
            <person name="Bennetzen J.L."/>
            <person name="Choi D."/>
        </authorList>
    </citation>
    <scope>NUCLEOTIDE SEQUENCE [LARGE SCALE GENOMIC DNA]</scope>
    <source>
        <strain evidence="2">cv. PBC81</strain>
    </source>
</reference>
<evidence type="ECO:0000313" key="1">
    <source>
        <dbReference type="EMBL" id="PHT38236.1"/>
    </source>
</evidence>
<dbReference type="AlphaFoldDB" id="A0A2G2VZ24"/>
<accession>A0A2G2VZ24</accession>
<gene>
    <name evidence="1" type="ORF">CQW23_21809</name>
</gene>